<proteinExistence type="predicted"/>
<accession>A6I5B6</accession>
<dbReference type="AlphaFoldDB" id="A6I5B6"/>
<protein>
    <submittedName>
        <fullName evidence="1">RCG44521</fullName>
    </submittedName>
</protein>
<gene>
    <name evidence="1" type="ORF">rCG_44521</name>
</gene>
<evidence type="ECO:0000313" key="2">
    <source>
        <dbReference type="Proteomes" id="UP000234681"/>
    </source>
</evidence>
<evidence type="ECO:0000313" key="1">
    <source>
        <dbReference type="EMBL" id="EDM10225.1"/>
    </source>
</evidence>
<name>A6I5B6_RAT</name>
<dbReference type="EMBL" id="CH473955">
    <property type="protein sequence ID" value="EDM10225.1"/>
    <property type="molecule type" value="Genomic_DNA"/>
</dbReference>
<sequence>MDGPLESALCVNKQSLALSDRVLFQTASLCSPGRSRTQHVAQASLVNLRIEFTGLSHI</sequence>
<reference evidence="2" key="1">
    <citation type="submission" date="2005-09" db="EMBL/GenBank/DDBJ databases">
        <authorList>
            <person name="Mural R.J."/>
            <person name="Li P.W."/>
            <person name="Adams M.D."/>
            <person name="Amanatides P.G."/>
            <person name="Baden-Tillson H."/>
            <person name="Barnstead M."/>
            <person name="Chin S.H."/>
            <person name="Dew I."/>
            <person name="Evans C.A."/>
            <person name="Ferriera S."/>
            <person name="Flanigan M."/>
            <person name="Fosler C."/>
            <person name="Glodek A."/>
            <person name="Gu Z."/>
            <person name="Holt R.A."/>
            <person name="Jennings D."/>
            <person name="Kraft C.L."/>
            <person name="Lu F."/>
            <person name="Nguyen T."/>
            <person name="Nusskern D.R."/>
            <person name="Pfannkoch C.M."/>
            <person name="Sitter C."/>
            <person name="Sutton G.G."/>
            <person name="Venter J.C."/>
            <person name="Wang Z."/>
            <person name="Woodage T."/>
            <person name="Zheng X.H."/>
            <person name="Zhong F."/>
        </authorList>
    </citation>
    <scope>NUCLEOTIDE SEQUENCE [LARGE SCALE GENOMIC DNA]</scope>
    <source>
        <strain>BN</strain>
        <strain evidence="2">Sprague-Dawley</strain>
    </source>
</reference>
<dbReference type="Proteomes" id="UP000234681">
    <property type="component" value="Chromosome 2"/>
</dbReference>
<organism evidence="1 2">
    <name type="scientific">Rattus norvegicus</name>
    <name type="common">Rat</name>
    <dbReference type="NCBI Taxonomy" id="10116"/>
    <lineage>
        <taxon>Eukaryota</taxon>
        <taxon>Metazoa</taxon>
        <taxon>Chordata</taxon>
        <taxon>Craniata</taxon>
        <taxon>Vertebrata</taxon>
        <taxon>Euteleostomi</taxon>
        <taxon>Mammalia</taxon>
        <taxon>Eutheria</taxon>
        <taxon>Euarchontoglires</taxon>
        <taxon>Glires</taxon>
        <taxon>Rodentia</taxon>
        <taxon>Myomorpha</taxon>
        <taxon>Muroidea</taxon>
        <taxon>Muridae</taxon>
        <taxon>Murinae</taxon>
        <taxon>Rattus</taxon>
    </lineage>
</organism>